<evidence type="ECO:0000256" key="1">
    <source>
        <dbReference type="SAM" id="MobiDB-lite"/>
    </source>
</evidence>
<keyword evidence="3" id="KW-1185">Reference proteome</keyword>
<evidence type="ECO:0000313" key="3">
    <source>
        <dbReference type="Proteomes" id="UP000603708"/>
    </source>
</evidence>
<dbReference type="Proteomes" id="UP000603708">
    <property type="component" value="Unassembled WGS sequence"/>
</dbReference>
<feature type="region of interest" description="Disordered" evidence="1">
    <location>
        <begin position="27"/>
        <end position="75"/>
    </location>
</feature>
<name>A0A919KZH4_9ACTN</name>
<proteinExistence type="predicted"/>
<reference evidence="2" key="2">
    <citation type="submission" date="2020-09" db="EMBL/GenBank/DDBJ databases">
        <authorList>
            <person name="Sun Q."/>
            <person name="Ohkuma M."/>
        </authorList>
    </citation>
    <scope>NUCLEOTIDE SEQUENCE</scope>
    <source>
        <strain evidence="2">JCM 5069</strain>
    </source>
</reference>
<gene>
    <name evidence="2" type="ORF">GCM10018793_26860</name>
</gene>
<evidence type="ECO:0000313" key="2">
    <source>
        <dbReference type="EMBL" id="GHH77829.1"/>
    </source>
</evidence>
<dbReference type="AlphaFoldDB" id="A0A919KZH4"/>
<dbReference type="EMBL" id="BNCD01000006">
    <property type="protein sequence ID" value="GHH77829.1"/>
    <property type="molecule type" value="Genomic_DNA"/>
</dbReference>
<protein>
    <submittedName>
        <fullName evidence="2">Uncharacterized protein</fullName>
    </submittedName>
</protein>
<sequence length="120" mass="12649">MVIPGNTTRVLADRVGAFTVRAYPQGVSRGSGRALDGRHRLQAESPQRPVRRGSRPAVTACGPLRGGGPYAFDRDGTQVPTRNCIVTEQSGTPPVAVAGRTGAVLRRHVTSGAPEACRFT</sequence>
<accession>A0A919KZH4</accession>
<reference evidence="2" key="1">
    <citation type="journal article" date="2014" name="Int. J. Syst. Evol. Microbiol.">
        <title>Complete genome sequence of Corynebacterium casei LMG S-19264T (=DSM 44701T), isolated from a smear-ripened cheese.</title>
        <authorList>
            <consortium name="US DOE Joint Genome Institute (JGI-PGF)"/>
            <person name="Walter F."/>
            <person name="Albersmeier A."/>
            <person name="Kalinowski J."/>
            <person name="Ruckert C."/>
        </authorList>
    </citation>
    <scope>NUCLEOTIDE SEQUENCE</scope>
    <source>
        <strain evidence="2">JCM 5069</strain>
    </source>
</reference>
<organism evidence="2 3">
    <name type="scientific">Streptomyces sulfonofaciens</name>
    <dbReference type="NCBI Taxonomy" id="68272"/>
    <lineage>
        <taxon>Bacteria</taxon>
        <taxon>Bacillati</taxon>
        <taxon>Actinomycetota</taxon>
        <taxon>Actinomycetes</taxon>
        <taxon>Kitasatosporales</taxon>
        <taxon>Streptomycetaceae</taxon>
        <taxon>Streptomyces</taxon>
    </lineage>
</organism>
<comment type="caution">
    <text evidence="2">The sequence shown here is derived from an EMBL/GenBank/DDBJ whole genome shotgun (WGS) entry which is preliminary data.</text>
</comment>